<gene>
    <name evidence="1" type="ORF">O6P43_032316</name>
</gene>
<dbReference type="EMBL" id="JARAOO010000014">
    <property type="protein sequence ID" value="KAJ7942678.1"/>
    <property type="molecule type" value="Genomic_DNA"/>
</dbReference>
<protein>
    <submittedName>
        <fullName evidence="1">Uncharacterized protein</fullName>
    </submittedName>
</protein>
<sequence length="112" mass="12940">MNPKSPRHIMHEQMMLTKMFDEIPSGTTASDIVREMEEAKFSEQDLLHEVNKHDFPHESNNQDSTEKAFKLLYTLNSVNVSEMEASTKLTLIQQQMMFDSELIGMTFKALNT</sequence>
<accession>A0AAD7KMS1</accession>
<organism evidence="1 2">
    <name type="scientific">Quillaja saponaria</name>
    <name type="common">Soap bark tree</name>
    <dbReference type="NCBI Taxonomy" id="32244"/>
    <lineage>
        <taxon>Eukaryota</taxon>
        <taxon>Viridiplantae</taxon>
        <taxon>Streptophyta</taxon>
        <taxon>Embryophyta</taxon>
        <taxon>Tracheophyta</taxon>
        <taxon>Spermatophyta</taxon>
        <taxon>Magnoliopsida</taxon>
        <taxon>eudicotyledons</taxon>
        <taxon>Gunneridae</taxon>
        <taxon>Pentapetalae</taxon>
        <taxon>rosids</taxon>
        <taxon>fabids</taxon>
        <taxon>Fabales</taxon>
        <taxon>Quillajaceae</taxon>
        <taxon>Quillaja</taxon>
    </lineage>
</organism>
<dbReference type="AlphaFoldDB" id="A0AAD7KMS1"/>
<reference evidence="1" key="1">
    <citation type="journal article" date="2023" name="Science">
        <title>Elucidation of the pathway for biosynthesis of saponin adjuvants from the soapbark tree.</title>
        <authorList>
            <person name="Reed J."/>
            <person name="Orme A."/>
            <person name="El-Demerdash A."/>
            <person name="Owen C."/>
            <person name="Martin L.B.B."/>
            <person name="Misra R.C."/>
            <person name="Kikuchi S."/>
            <person name="Rejzek M."/>
            <person name="Martin A.C."/>
            <person name="Harkess A."/>
            <person name="Leebens-Mack J."/>
            <person name="Louveau T."/>
            <person name="Stephenson M.J."/>
            <person name="Osbourn A."/>
        </authorList>
    </citation>
    <scope>NUCLEOTIDE SEQUENCE</scope>
    <source>
        <strain evidence="1">S10</strain>
    </source>
</reference>
<keyword evidence="2" id="KW-1185">Reference proteome</keyword>
<proteinExistence type="predicted"/>
<comment type="caution">
    <text evidence="1">The sequence shown here is derived from an EMBL/GenBank/DDBJ whole genome shotgun (WGS) entry which is preliminary data.</text>
</comment>
<dbReference type="KEGG" id="qsa:O6P43_032316"/>
<evidence type="ECO:0000313" key="1">
    <source>
        <dbReference type="EMBL" id="KAJ7942678.1"/>
    </source>
</evidence>
<name>A0AAD7KMS1_QUISA</name>
<dbReference type="Proteomes" id="UP001163823">
    <property type="component" value="Chromosome 14"/>
</dbReference>
<evidence type="ECO:0000313" key="2">
    <source>
        <dbReference type="Proteomes" id="UP001163823"/>
    </source>
</evidence>